<dbReference type="Pfam" id="PF07963">
    <property type="entry name" value="N_methyl"/>
    <property type="match status" value="1"/>
</dbReference>
<dbReference type="InterPro" id="IPR012902">
    <property type="entry name" value="N_methyl_site"/>
</dbReference>
<dbReference type="OrthoDB" id="9795612at2"/>
<evidence type="ECO:0000256" key="10">
    <source>
        <dbReference type="SAM" id="Phobius"/>
    </source>
</evidence>
<dbReference type="NCBIfam" id="TIGR02532">
    <property type="entry name" value="IV_pilin_GFxxxE"/>
    <property type="match status" value="1"/>
</dbReference>
<evidence type="ECO:0000256" key="8">
    <source>
        <dbReference type="ARBA" id="ARBA00022989"/>
    </source>
</evidence>
<proteinExistence type="inferred from homology"/>
<keyword evidence="7 10" id="KW-0812">Transmembrane</keyword>
<dbReference type="InterPro" id="IPR045584">
    <property type="entry name" value="Pilin-like"/>
</dbReference>
<comment type="caution">
    <text evidence="12">The sequence shown here is derived from an EMBL/GenBank/DDBJ whole genome shotgun (WGS) entry which is preliminary data.</text>
</comment>
<dbReference type="GO" id="GO:0015628">
    <property type="term" value="P:protein secretion by the type II secretion system"/>
    <property type="evidence" value="ECO:0007669"/>
    <property type="project" value="InterPro"/>
</dbReference>
<keyword evidence="8 10" id="KW-1133">Transmembrane helix</keyword>
<dbReference type="SUPFAM" id="SSF54523">
    <property type="entry name" value="Pili subunits"/>
    <property type="match status" value="1"/>
</dbReference>
<keyword evidence="4" id="KW-1003">Cell membrane</keyword>
<dbReference type="EMBL" id="BJYR01000006">
    <property type="protein sequence ID" value="GEN99025.1"/>
    <property type="molecule type" value="Genomic_DNA"/>
</dbReference>
<evidence type="ECO:0000256" key="1">
    <source>
        <dbReference type="ARBA" id="ARBA00004377"/>
    </source>
</evidence>
<keyword evidence="13" id="KW-1185">Reference proteome</keyword>
<evidence type="ECO:0000259" key="11">
    <source>
        <dbReference type="Pfam" id="PF08334"/>
    </source>
</evidence>
<evidence type="ECO:0000256" key="5">
    <source>
        <dbReference type="ARBA" id="ARBA00022481"/>
    </source>
</evidence>
<dbReference type="NCBIfam" id="TIGR01710">
    <property type="entry name" value="typeII_sec_gspG"/>
    <property type="match status" value="1"/>
</dbReference>
<gene>
    <name evidence="12" type="primary">gspG</name>
    <name evidence="12" type="ORF">NSE01_08580</name>
</gene>
<reference evidence="12 13" key="1">
    <citation type="submission" date="2019-07" db="EMBL/GenBank/DDBJ databases">
        <title>Whole genome shotgun sequence of Novosphingobium sediminis NBRC 106119.</title>
        <authorList>
            <person name="Hosoyama A."/>
            <person name="Uohara A."/>
            <person name="Ohji S."/>
            <person name="Ichikawa N."/>
        </authorList>
    </citation>
    <scope>NUCLEOTIDE SEQUENCE [LARGE SCALE GENOMIC DNA]</scope>
    <source>
        <strain evidence="12 13">NBRC 106119</strain>
    </source>
</reference>
<dbReference type="PANTHER" id="PTHR30093:SF44">
    <property type="entry name" value="TYPE II SECRETION SYSTEM CORE PROTEIN G"/>
    <property type="match status" value="1"/>
</dbReference>
<dbReference type="InterPro" id="IPR013545">
    <property type="entry name" value="T2SS_protein-GspG_C"/>
</dbReference>
<comment type="similarity">
    <text evidence="2">Belongs to the GSP G family.</text>
</comment>
<organism evidence="12 13">
    <name type="scientific">Novosphingobium sediminis</name>
    <dbReference type="NCBI Taxonomy" id="707214"/>
    <lineage>
        <taxon>Bacteria</taxon>
        <taxon>Pseudomonadati</taxon>
        <taxon>Pseudomonadota</taxon>
        <taxon>Alphaproteobacteria</taxon>
        <taxon>Sphingomonadales</taxon>
        <taxon>Sphingomonadaceae</taxon>
        <taxon>Novosphingobium</taxon>
    </lineage>
</organism>
<comment type="subcellular location">
    <subcellularLocation>
        <location evidence="1">Cell inner membrane</location>
        <topology evidence="1">Single-pass membrane protein</topology>
    </subcellularLocation>
</comment>
<dbReference type="RefSeq" id="WP_147158400.1">
    <property type="nucleotide sequence ID" value="NZ_BJYR01000006.1"/>
</dbReference>
<name>A0A512AH57_9SPHN</name>
<keyword evidence="6" id="KW-0997">Cell inner membrane</keyword>
<keyword evidence="5" id="KW-0488">Methylation</keyword>
<dbReference type="GO" id="GO:0005886">
    <property type="term" value="C:plasma membrane"/>
    <property type="evidence" value="ECO:0007669"/>
    <property type="project" value="UniProtKB-SubCell"/>
</dbReference>
<dbReference type="InterPro" id="IPR010054">
    <property type="entry name" value="Type2_sec_GspG"/>
</dbReference>
<evidence type="ECO:0000256" key="4">
    <source>
        <dbReference type="ARBA" id="ARBA00022475"/>
    </source>
</evidence>
<dbReference type="Pfam" id="PF08334">
    <property type="entry name" value="T2SSG"/>
    <property type="match status" value="1"/>
</dbReference>
<dbReference type="Proteomes" id="UP000321464">
    <property type="component" value="Unassembled WGS sequence"/>
</dbReference>
<dbReference type="Gene3D" id="3.30.700.10">
    <property type="entry name" value="Glycoprotein, Type 4 Pilin"/>
    <property type="match status" value="1"/>
</dbReference>
<evidence type="ECO:0000313" key="13">
    <source>
        <dbReference type="Proteomes" id="UP000321464"/>
    </source>
</evidence>
<evidence type="ECO:0000256" key="9">
    <source>
        <dbReference type="ARBA" id="ARBA00023136"/>
    </source>
</evidence>
<feature type="domain" description="Type II secretion system protein GspG C-terminal" evidence="11">
    <location>
        <begin position="35"/>
        <end position="142"/>
    </location>
</feature>
<keyword evidence="9 10" id="KW-0472">Membrane</keyword>
<evidence type="ECO:0000256" key="6">
    <source>
        <dbReference type="ARBA" id="ARBA00022519"/>
    </source>
</evidence>
<dbReference type="InterPro" id="IPR000983">
    <property type="entry name" value="Bac_GSPG_pilin"/>
</dbReference>
<evidence type="ECO:0000256" key="3">
    <source>
        <dbReference type="ARBA" id="ARBA00020042"/>
    </source>
</evidence>
<dbReference type="PANTHER" id="PTHR30093">
    <property type="entry name" value="GENERAL SECRETION PATHWAY PROTEIN G"/>
    <property type="match status" value="1"/>
</dbReference>
<dbReference type="AlphaFoldDB" id="A0A512AH57"/>
<protein>
    <recommendedName>
        <fullName evidence="3">Type II secretion system core protein G</fullName>
    </recommendedName>
</protein>
<dbReference type="PRINTS" id="PR00813">
    <property type="entry name" value="BCTERIALGSPG"/>
</dbReference>
<feature type="transmembrane region" description="Helical" evidence="10">
    <location>
        <begin position="12"/>
        <end position="32"/>
    </location>
</feature>
<evidence type="ECO:0000256" key="7">
    <source>
        <dbReference type="ARBA" id="ARBA00022692"/>
    </source>
</evidence>
<evidence type="ECO:0000313" key="12">
    <source>
        <dbReference type="EMBL" id="GEN99025.1"/>
    </source>
</evidence>
<dbReference type="GO" id="GO:0015627">
    <property type="term" value="C:type II protein secretion system complex"/>
    <property type="evidence" value="ECO:0007669"/>
    <property type="project" value="InterPro"/>
</dbReference>
<accession>A0A512AH57</accession>
<sequence>MNNPKHVPTRNGFTLLELLVVLAILGLLYAIVGPQVIKYLSSSRSETAAVQVKNVDAALKLLRLDAGRYPSAQEGLQALVTQPPAMTDWRGPYLPNTAALTDPWGNPYRYAVPGKHGEVDVFTLGSDNAEGGSGEAKDLGNW</sequence>
<evidence type="ECO:0000256" key="2">
    <source>
        <dbReference type="ARBA" id="ARBA00009984"/>
    </source>
</evidence>